<accession>A0A0G4FAM4</accession>
<dbReference type="SUPFAM" id="SSF52540">
    <property type="entry name" value="P-loop containing nucleoside triphosphate hydrolases"/>
    <property type="match status" value="1"/>
</dbReference>
<evidence type="ECO:0000256" key="1">
    <source>
        <dbReference type="SAM" id="Coils"/>
    </source>
</evidence>
<evidence type="ECO:0000256" key="2">
    <source>
        <dbReference type="SAM" id="MobiDB-lite"/>
    </source>
</evidence>
<reference evidence="3" key="1">
    <citation type="submission" date="2014-11" db="EMBL/GenBank/DDBJ databases">
        <authorList>
            <person name="Otto D Thomas"/>
            <person name="Naeem Raeece"/>
        </authorList>
    </citation>
    <scope>NUCLEOTIDE SEQUENCE</scope>
</reference>
<dbReference type="EMBL" id="CDMZ01000225">
    <property type="protein sequence ID" value="CEM09619.1"/>
    <property type="molecule type" value="Genomic_DNA"/>
</dbReference>
<proteinExistence type="predicted"/>
<organism evidence="3">
    <name type="scientific">Chromera velia CCMP2878</name>
    <dbReference type="NCBI Taxonomy" id="1169474"/>
    <lineage>
        <taxon>Eukaryota</taxon>
        <taxon>Sar</taxon>
        <taxon>Alveolata</taxon>
        <taxon>Colpodellida</taxon>
        <taxon>Chromeraceae</taxon>
        <taxon>Chromera</taxon>
    </lineage>
</organism>
<dbReference type="InterPro" id="IPR027417">
    <property type="entry name" value="P-loop_NTPase"/>
</dbReference>
<evidence type="ECO:0000313" key="3">
    <source>
        <dbReference type="EMBL" id="CEM09619.1"/>
    </source>
</evidence>
<feature type="region of interest" description="Disordered" evidence="2">
    <location>
        <begin position="31"/>
        <end position="54"/>
    </location>
</feature>
<feature type="compositionally biased region" description="Low complexity" evidence="2">
    <location>
        <begin position="44"/>
        <end position="54"/>
    </location>
</feature>
<feature type="coiled-coil region" evidence="1">
    <location>
        <begin position="388"/>
        <end position="415"/>
    </location>
</feature>
<dbReference type="VEuPathDB" id="CryptoDB:Cvel_15912"/>
<sequence>MKAPAKRVDRSISPNTVRFLDSWFQEMPLDTTSTPQSLLERGYPEGSSELDLPESPLLPSLSTFSEEDEETVVQHGNESLNEVYRQNNHPVAGSLPCRRGFSTATNSFPTNRQNMASRLNDALTSQSDEETRNRLCAMGRRGFLSPLTDQQMSEVTPPVNLTPPQSDSQQTIQALGTTIWQLEGKLRALQANAGAERRALQERTSRDLRVREQEFEQKLAMMRAAHMKAFETAEATANMAGAKAEAEKRACLLELGKRDIIIRELRKSLEMVRVQYQNEMTQRVEHTVTNARKQKVIDKDEKKTKEEIVALMQQKAALEESLAVQKEFSVQQRERVRALEHEKESMQMEFARSEANAKASIEELRYQLLQAERGQQGVCQRDGCLVKEEVARRRERELTADLKRATEEGKRHEERTIALAKEKDALKRGISRLFDKHAALQTEHQTLLIQAQCQTLRQCGSMDFDSPMRCNLPWGRHYSVMLESMQSRTPVSKSEHLADATGEVKREKLCEGKRGVEWPDMIRPTVAPQRLAPSSLLEGRLYDVVVVGLEGSGKTSMLKEFCRSVGNKEGEQKLVWGKEKDAPHVLVSVLFQGRELKILKCNGKREYGSFVQHVVAKAKWVFVVFHPSGDVNEFMSSVERFANIGMEKGCRVLVICNAWGAQQEGHEGSKHSYVKRLASRLGCLTLETDHFANALLHMWGSFVVTP</sequence>
<dbReference type="AlphaFoldDB" id="A0A0G4FAM4"/>
<feature type="coiled-coil region" evidence="1">
    <location>
        <begin position="301"/>
        <end position="356"/>
    </location>
</feature>
<name>A0A0G4FAM4_9ALVE</name>
<keyword evidence="1" id="KW-0175">Coiled coil</keyword>
<protein>
    <submittedName>
        <fullName evidence="3">Uncharacterized protein</fullName>
    </submittedName>
</protein>
<gene>
    <name evidence="3" type="ORF">Cvel_15912</name>
</gene>
<dbReference type="Gene3D" id="3.40.50.300">
    <property type="entry name" value="P-loop containing nucleotide triphosphate hydrolases"/>
    <property type="match status" value="1"/>
</dbReference>